<proteinExistence type="predicted"/>
<comment type="caution">
    <text evidence="11">The sequence shown here is derived from an EMBL/GenBank/DDBJ whole genome shotgun (WGS) entry which is preliminary data.</text>
</comment>
<dbReference type="CDD" id="cd01034">
    <property type="entry name" value="EriC_like"/>
    <property type="match status" value="1"/>
</dbReference>
<dbReference type="Pfam" id="PF00654">
    <property type="entry name" value="Voltage_CLC"/>
    <property type="match status" value="1"/>
</dbReference>
<feature type="transmembrane region" description="Helical" evidence="10">
    <location>
        <begin position="363"/>
        <end position="388"/>
    </location>
</feature>
<evidence type="ECO:0000256" key="8">
    <source>
        <dbReference type="ARBA" id="ARBA00023214"/>
    </source>
</evidence>
<evidence type="ECO:0000256" key="9">
    <source>
        <dbReference type="ARBA" id="ARBA00023303"/>
    </source>
</evidence>
<protein>
    <submittedName>
        <fullName evidence="11">Chloride channel protein</fullName>
    </submittedName>
</protein>
<evidence type="ECO:0000256" key="7">
    <source>
        <dbReference type="ARBA" id="ARBA00023173"/>
    </source>
</evidence>
<dbReference type="AlphaFoldDB" id="M2U719"/>
<dbReference type="Gene3D" id="1.10.3080.10">
    <property type="entry name" value="Clc chloride channel"/>
    <property type="match status" value="1"/>
</dbReference>
<keyword evidence="7" id="KW-0869">Chloride channel</keyword>
<accession>M2U719</accession>
<comment type="subcellular location">
    <subcellularLocation>
        <location evidence="1">Membrane</location>
        <topology evidence="1">Multi-pass membrane protein</topology>
    </subcellularLocation>
</comment>
<feature type="transmembrane region" description="Helical" evidence="10">
    <location>
        <begin position="395"/>
        <end position="414"/>
    </location>
</feature>
<dbReference type="InterPro" id="IPR001807">
    <property type="entry name" value="ClC"/>
</dbReference>
<evidence type="ECO:0000256" key="4">
    <source>
        <dbReference type="ARBA" id="ARBA00022989"/>
    </source>
</evidence>
<keyword evidence="9" id="KW-0407">Ion channel</keyword>
<evidence type="ECO:0000256" key="5">
    <source>
        <dbReference type="ARBA" id="ARBA00023065"/>
    </source>
</evidence>
<dbReference type="InterPro" id="IPR050368">
    <property type="entry name" value="ClC-type_chloride_channel"/>
</dbReference>
<dbReference type="Proteomes" id="UP000011717">
    <property type="component" value="Unassembled WGS sequence"/>
</dbReference>
<dbReference type="SUPFAM" id="SSF81340">
    <property type="entry name" value="Clc chloride channel"/>
    <property type="match status" value="1"/>
</dbReference>
<keyword evidence="8" id="KW-0868">Chloride</keyword>
<dbReference type="GO" id="GO:0005254">
    <property type="term" value="F:chloride channel activity"/>
    <property type="evidence" value="ECO:0007669"/>
    <property type="project" value="UniProtKB-KW"/>
</dbReference>
<sequence>MAMARLDTRRWRILIRRYGPASPIWRRRLAMGGGAVTIGLVALAFASLADAASEMFGAFAETYVWAPLIVTPLGFAAITWITRRAFPGAAGSGIPQVIAAAQNPKQAVGVLLSVRTAIMKLLLTVAALFCGASVGREGPTVQVSAAILTWFHRIFRAPMRVSMLIAGGAAGVAAAFNTPLAGVTFAIEELADAYEQRVALLVMTTILIAGMVSLGLAGDYVYFGVIGERLKVDAVLRIAPVAGVIGGLTGGLFARMVLNLGAIRDRWFPQLTERPVLWAMACGVLVAVLGVVTGATWGTGYASARAILEGGDAPYWFGPAKFLTTFATAAAGLPGGIFAPSLTTGAGLGVLLRPLFPNDPAGAVVLLGMVAYFTGVVRAPLTAVIIIVEATASRGLILPLFLAALIAHATSALVCKERLYDGLSKPWRRSLAASAREAEARRKAAMAPEASGG</sequence>
<evidence type="ECO:0000256" key="6">
    <source>
        <dbReference type="ARBA" id="ARBA00023136"/>
    </source>
</evidence>
<dbReference type="PANTHER" id="PTHR43427:SF6">
    <property type="entry name" value="CHLORIDE CHANNEL PROTEIN CLC-E"/>
    <property type="match status" value="1"/>
</dbReference>
<evidence type="ECO:0000256" key="3">
    <source>
        <dbReference type="ARBA" id="ARBA00022692"/>
    </source>
</evidence>
<evidence type="ECO:0000313" key="11">
    <source>
        <dbReference type="EMBL" id="EMD83788.1"/>
    </source>
</evidence>
<gene>
    <name evidence="11" type="ORF">C725_0760</name>
</gene>
<feature type="transmembrane region" description="Helical" evidence="10">
    <location>
        <begin position="163"/>
        <end position="187"/>
    </location>
</feature>
<evidence type="ECO:0000256" key="2">
    <source>
        <dbReference type="ARBA" id="ARBA00022448"/>
    </source>
</evidence>
<keyword evidence="12" id="KW-1185">Reference proteome</keyword>
<keyword evidence="4 10" id="KW-1133">Transmembrane helix</keyword>
<name>M2U719_9SPHN</name>
<dbReference type="PATRIC" id="fig|1234595.3.peg.759"/>
<dbReference type="InterPro" id="IPR014743">
    <property type="entry name" value="Cl-channel_core"/>
</dbReference>
<evidence type="ECO:0000256" key="1">
    <source>
        <dbReference type="ARBA" id="ARBA00004141"/>
    </source>
</evidence>
<feature type="transmembrane region" description="Helical" evidence="10">
    <location>
        <begin position="277"/>
        <end position="301"/>
    </location>
</feature>
<evidence type="ECO:0000256" key="10">
    <source>
        <dbReference type="SAM" id="Phobius"/>
    </source>
</evidence>
<dbReference type="EMBL" id="AMRV01000002">
    <property type="protein sequence ID" value="EMD83788.1"/>
    <property type="molecule type" value="Genomic_DNA"/>
</dbReference>
<keyword evidence="5" id="KW-0406">Ion transport</keyword>
<feature type="transmembrane region" description="Helical" evidence="10">
    <location>
        <begin position="234"/>
        <end position="257"/>
    </location>
</feature>
<feature type="transmembrane region" description="Helical" evidence="10">
    <location>
        <begin position="322"/>
        <end position="343"/>
    </location>
</feature>
<dbReference type="GO" id="GO:0034707">
    <property type="term" value="C:chloride channel complex"/>
    <property type="evidence" value="ECO:0007669"/>
    <property type="project" value="UniProtKB-KW"/>
</dbReference>
<reference evidence="11 12" key="1">
    <citation type="journal article" date="2013" name="Genome Announc.">
        <title>Draft Genome Sequence of Strain JLT2015T, Belonging to the Family Sphingomonadaceae of the Alphaproteobacteria.</title>
        <authorList>
            <person name="Tang K."/>
            <person name="Liu K."/>
            <person name="Li S."/>
            <person name="Jiao N."/>
        </authorList>
    </citation>
    <scope>NUCLEOTIDE SEQUENCE [LARGE SCALE GENOMIC DNA]</scope>
    <source>
        <strain evidence="11 12">JLT2015</strain>
    </source>
</reference>
<organism evidence="11 12">
    <name type="scientific">Pacificimonas flava</name>
    <dbReference type="NCBI Taxonomy" id="1234595"/>
    <lineage>
        <taxon>Bacteria</taxon>
        <taxon>Pseudomonadati</taxon>
        <taxon>Pseudomonadota</taxon>
        <taxon>Alphaproteobacteria</taxon>
        <taxon>Sphingomonadales</taxon>
        <taxon>Sphingosinicellaceae</taxon>
        <taxon>Pacificimonas</taxon>
    </lineage>
</organism>
<evidence type="ECO:0000313" key="12">
    <source>
        <dbReference type="Proteomes" id="UP000011717"/>
    </source>
</evidence>
<keyword evidence="2" id="KW-0813">Transport</keyword>
<dbReference type="PRINTS" id="PR00762">
    <property type="entry name" value="CLCHANNEL"/>
</dbReference>
<keyword evidence="3 10" id="KW-0812">Transmembrane</keyword>
<keyword evidence="6 10" id="KW-0472">Membrane</keyword>
<feature type="transmembrane region" description="Helical" evidence="10">
    <location>
        <begin position="199"/>
        <end position="222"/>
    </location>
</feature>
<feature type="transmembrane region" description="Helical" evidence="10">
    <location>
        <begin position="62"/>
        <end position="81"/>
    </location>
</feature>
<dbReference type="PANTHER" id="PTHR43427">
    <property type="entry name" value="CHLORIDE CHANNEL PROTEIN CLC-E"/>
    <property type="match status" value="1"/>
</dbReference>